<organism evidence="1 2">
    <name type="scientific">Lactobacillus crispatus</name>
    <dbReference type="NCBI Taxonomy" id="47770"/>
    <lineage>
        <taxon>Bacteria</taxon>
        <taxon>Bacillati</taxon>
        <taxon>Bacillota</taxon>
        <taxon>Bacilli</taxon>
        <taxon>Lactobacillales</taxon>
        <taxon>Lactobacillaceae</taxon>
        <taxon>Lactobacillus</taxon>
    </lineage>
</organism>
<sequence length="64" mass="7906">MSKTIRVQWEYPDFANQLGDENYEYFEVDDDATPEEIQDEAEEIAFEHFRWSFWDVTKEHENER</sequence>
<dbReference type="EMBL" id="SCLX01000005">
    <property type="protein sequence ID" value="RXF60057.1"/>
    <property type="molecule type" value="Genomic_DNA"/>
</dbReference>
<evidence type="ECO:0000313" key="2">
    <source>
        <dbReference type="Proteomes" id="UP000289808"/>
    </source>
</evidence>
<proteinExistence type="predicted"/>
<dbReference type="AlphaFoldDB" id="A0A4Q0LY41"/>
<accession>A0A4Q0LY41</accession>
<comment type="caution">
    <text evidence="1">The sequence shown here is derived from an EMBL/GenBank/DDBJ whole genome shotgun (WGS) entry which is preliminary data.</text>
</comment>
<gene>
    <name evidence="1" type="ORF">ERD32_01445</name>
</gene>
<name>A0A4Q0LY41_9LACO</name>
<evidence type="ECO:0000313" key="1">
    <source>
        <dbReference type="EMBL" id="RXF60057.1"/>
    </source>
</evidence>
<dbReference type="Proteomes" id="UP000289808">
    <property type="component" value="Unassembled WGS sequence"/>
</dbReference>
<protein>
    <submittedName>
        <fullName evidence="1">Uncharacterized protein</fullName>
    </submittedName>
</protein>
<reference evidence="1 2" key="1">
    <citation type="submission" date="2019-01" db="EMBL/GenBank/DDBJ databases">
        <title>The genome sequence of Lactobacillus crispatus L49.</title>
        <authorList>
            <person name="Zhong J."/>
            <person name="Zhang J."/>
        </authorList>
    </citation>
    <scope>NUCLEOTIDE SEQUENCE [LARGE SCALE GENOMIC DNA]</scope>
    <source>
        <strain evidence="1 2">L49</strain>
    </source>
</reference>
<dbReference type="RefSeq" id="WP_101883429.1">
    <property type="nucleotide sequence ID" value="NZ_CP114552.1"/>
</dbReference>